<organism evidence="2 3">
    <name type="scientific">Chaetoceros tenuissimus</name>
    <dbReference type="NCBI Taxonomy" id="426638"/>
    <lineage>
        <taxon>Eukaryota</taxon>
        <taxon>Sar</taxon>
        <taxon>Stramenopiles</taxon>
        <taxon>Ochrophyta</taxon>
        <taxon>Bacillariophyta</taxon>
        <taxon>Coscinodiscophyceae</taxon>
        <taxon>Chaetocerotophycidae</taxon>
        <taxon>Chaetocerotales</taxon>
        <taxon>Chaetocerotaceae</taxon>
        <taxon>Chaetoceros</taxon>
    </lineage>
</organism>
<reference evidence="2 3" key="1">
    <citation type="journal article" date="2021" name="Sci. Rep.">
        <title>The genome of the diatom Chaetoceros tenuissimus carries an ancient integrated fragment of an extant virus.</title>
        <authorList>
            <person name="Hongo Y."/>
            <person name="Kimura K."/>
            <person name="Takaki Y."/>
            <person name="Yoshida Y."/>
            <person name="Baba S."/>
            <person name="Kobayashi G."/>
            <person name="Nagasaki K."/>
            <person name="Hano T."/>
            <person name="Tomaru Y."/>
        </authorList>
    </citation>
    <scope>NUCLEOTIDE SEQUENCE [LARGE SCALE GENOMIC DNA]</scope>
    <source>
        <strain evidence="2 3">NIES-3715</strain>
    </source>
</reference>
<proteinExistence type="predicted"/>
<feature type="region of interest" description="Disordered" evidence="1">
    <location>
        <begin position="274"/>
        <end position="304"/>
    </location>
</feature>
<gene>
    <name evidence="2" type="ORF">CTEN210_05182</name>
</gene>
<feature type="compositionally biased region" description="Basic residues" evidence="1">
    <location>
        <begin position="275"/>
        <end position="290"/>
    </location>
</feature>
<dbReference type="Gene3D" id="1.10.287.1490">
    <property type="match status" value="1"/>
</dbReference>
<dbReference type="AlphaFoldDB" id="A0AAD3H399"/>
<evidence type="ECO:0000256" key="1">
    <source>
        <dbReference type="SAM" id="MobiDB-lite"/>
    </source>
</evidence>
<evidence type="ECO:0000313" key="2">
    <source>
        <dbReference type="EMBL" id="GFH48706.1"/>
    </source>
</evidence>
<comment type="caution">
    <text evidence="2">The sequence shown here is derived from an EMBL/GenBank/DDBJ whole genome shotgun (WGS) entry which is preliminary data.</text>
</comment>
<protein>
    <submittedName>
        <fullName evidence="2">Uncharacterized protein</fullName>
    </submittedName>
</protein>
<name>A0AAD3H399_9STRA</name>
<evidence type="ECO:0000313" key="3">
    <source>
        <dbReference type="Proteomes" id="UP001054902"/>
    </source>
</evidence>
<dbReference type="Proteomes" id="UP001054902">
    <property type="component" value="Unassembled WGS sequence"/>
</dbReference>
<sequence length="304" mass="34671">MANPKAMPSRGYSDLSAVTFTSPIGDTATIESARTVHSLEAELVKLRESTKDALTKAWEEVESLQQQCASHLEITSQLEADFMETKKKEQYWHKRCLEAEKQLLQCKSNESSPASSKRSLIVGSDNNFLPWGRQAPARQYSQETVNSRFSVRSTITEEMASARSLAADEEITELKMKLASRESAVQSLERTVSQHVKAMHTMQAEMQCMMETQRIKEKNAQANYIRKEDVMTKQVSTLKQALERKTKQVSTLKKQLNKSKEYIKEVTEELERALKHIKPRSSKRKTRHKPGTPPLDPEEKKDVK</sequence>
<keyword evidence="3" id="KW-1185">Reference proteome</keyword>
<accession>A0AAD3H399</accession>
<dbReference type="EMBL" id="BLLK01000029">
    <property type="protein sequence ID" value="GFH48706.1"/>
    <property type="molecule type" value="Genomic_DNA"/>
</dbReference>